<dbReference type="InParanoid" id="A0A507B5K8"/>
<proteinExistence type="predicted"/>
<dbReference type="AlphaFoldDB" id="A0A507B5K8"/>
<comment type="caution">
    <text evidence="2">The sequence shown here is derived from an EMBL/GenBank/DDBJ whole genome shotgun (WGS) entry which is preliminary data.</text>
</comment>
<evidence type="ECO:0000256" key="1">
    <source>
        <dbReference type="SAM" id="MobiDB-lite"/>
    </source>
</evidence>
<evidence type="ECO:0000313" key="3">
    <source>
        <dbReference type="Proteomes" id="UP000319257"/>
    </source>
</evidence>
<gene>
    <name evidence="2" type="ORF">E0L32_004877</name>
</gene>
<accession>A0A507B5K8</accession>
<feature type="compositionally biased region" description="Basic and acidic residues" evidence="1">
    <location>
        <begin position="46"/>
        <end position="61"/>
    </location>
</feature>
<name>A0A507B5K8_9PEZI</name>
<feature type="compositionally biased region" description="Basic residues" evidence="1">
    <location>
        <begin position="131"/>
        <end position="143"/>
    </location>
</feature>
<keyword evidence="3" id="KW-1185">Reference proteome</keyword>
<dbReference type="RefSeq" id="XP_030996758.1">
    <property type="nucleotide sequence ID" value="XM_031139336.1"/>
</dbReference>
<dbReference type="Proteomes" id="UP000319257">
    <property type="component" value="Unassembled WGS sequence"/>
</dbReference>
<reference evidence="2 3" key="1">
    <citation type="submission" date="2019-06" db="EMBL/GenBank/DDBJ databases">
        <title>Draft genome sequence of the filamentous fungus Phialemoniopsis curvata isolated from diesel fuel.</title>
        <authorList>
            <person name="Varaljay V.A."/>
            <person name="Lyon W.J."/>
            <person name="Crouch A.L."/>
            <person name="Drake C.E."/>
            <person name="Hollomon J.M."/>
            <person name="Nadeau L.J."/>
            <person name="Nunn H.S."/>
            <person name="Stevenson B.S."/>
            <person name="Bojanowski C.L."/>
            <person name="Crookes-Goodson W.J."/>
        </authorList>
    </citation>
    <scope>NUCLEOTIDE SEQUENCE [LARGE SCALE GENOMIC DNA]</scope>
    <source>
        <strain evidence="2 3">D216</strain>
    </source>
</reference>
<dbReference type="OrthoDB" id="3539922at2759"/>
<feature type="compositionally biased region" description="Basic residues" evidence="1">
    <location>
        <begin position="168"/>
        <end position="179"/>
    </location>
</feature>
<dbReference type="EMBL" id="SKBQ01000024">
    <property type="protein sequence ID" value="TPX15047.1"/>
    <property type="molecule type" value="Genomic_DNA"/>
</dbReference>
<feature type="compositionally biased region" description="Low complexity" evidence="1">
    <location>
        <begin position="201"/>
        <end position="215"/>
    </location>
</feature>
<evidence type="ECO:0000313" key="2">
    <source>
        <dbReference type="EMBL" id="TPX15047.1"/>
    </source>
</evidence>
<sequence length="326" mass="35496">MPSRISSRRNSPVPEFDPYGYSPFDAAGERYSAKSDVLPPYRKASHNPDGHDRHGRRESPRHAASRSRSAATRSHRLVREEEDPWETDYDPRDKYYLSGDEDDDDGEKIRSSARKDRRRKTRDGERDLDRRHKPARDHHHHEAKRGTGRHESGAAAPAAGGSGSSRPHTTRRPTYRRHGASSYLGSSASTSRRPKPRPAHSYSGSSRRYPPSSSRSVKRGSGGLAGLSAENGGQFPWSTAARCAIQAGAIAALKVQNEPGSWIGPKGGRVATAALGAAVVDTYLGHKHPKTKGGVRHAAIRQVAEAAIGNMMVKPGASKVATKRGR</sequence>
<protein>
    <submittedName>
        <fullName evidence="2">Uncharacterized protein</fullName>
    </submittedName>
</protein>
<dbReference type="GeneID" id="41972324"/>
<feature type="compositionally biased region" description="Polar residues" evidence="1">
    <location>
        <begin position="1"/>
        <end position="10"/>
    </location>
</feature>
<feature type="compositionally biased region" description="Low complexity" evidence="1">
    <location>
        <begin position="180"/>
        <end position="191"/>
    </location>
</feature>
<organism evidence="2 3">
    <name type="scientific">Thyridium curvatum</name>
    <dbReference type="NCBI Taxonomy" id="1093900"/>
    <lineage>
        <taxon>Eukaryota</taxon>
        <taxon>Fungi</taxon>
        <taxon>Dikarya</taxon>
        <taxon>Ascomycota</taxon>
        <taxon>Pezizomycotina</taxon>
        <taxon>Sordariomycetes</taxon>
        <taxon>Sordariomycetidae</taxon>
        <taxon>Thyridiales</taxon>
        <taxon>Thyridiaceae</taxon>
        <taxon>Thyridium</taxon>
    </lineage>
</organism>
<feature type="compositionally biased region" description="Low complexity" evidence="1">
    <location>
        <begin position="153"/>
        <end position="167"/>
    </location>
</feature>
<feature type="region of interest" description="Disordered" evidence="1">
    <location>
        <begin position="1"/>
        <end position="225"/>
    </location>
</feature>